<evidence type="ECO:0000256" key="7">
    <source>
        <dbReference type="SAM" id="MobiDB-lite"/>
    </source>
</evidence>
<evidence type="ECO:0000313" key="9">
    <source>
        <dbReference type="EMBL" id="BDI29867.1"/>
    </source>
</evidence>
<proteinExistence type="predicted"/>
<accession>A0A402D584</accession>
<dbReference type="GO" id="GO:0046872">
    <property type="term" value="F:metal ion binding"/>
    <property type="evidence" value="ECO:0007669"/>
    <property type="project" value="UniProtKB-KW"/>
</dbReference>
<evidence type="ECO:0000256" key="8">
    <source>
        <dbReference type="SAM" id="SignalP"/>
    </source>
</evidence>
<evidence type="ECO:0000313" key="10">
    <source>
        <dbReference type="Proteomes" id="UP000287394"/>
    </source>
</evidence>
<dbReference type="GO" id="GO:0003676">
    <property type="term" value="F:nucleic acid binding"/>
    <property type="evidence" value="ECO:0007669"/>
    <property type="project" value="InterPro"/>
</dbReference>
<keyword evidence="8" id="KW-0732">Signal</keyword>
<evidence type="ECO:0000256" key="1">
    <source>
        <dbReference type="ARBA" id="ARBA00022722"/>
    </source>
</evidence>
<dbReference type="CDD" id="cd11010">
    <property type="entry name" value="S1-P1_nuclease"/>
    <property type="match status" value="1"/>
</dbReference>
<feature type="compositionally biased region" description="Basic and acidic residues" evidence="7">
    <location>
        <begin position="245"/>
        <end position="263"/>
    </location>
</feature>
<name>A0A402D584_9BACT</name>
<organism evidence="9 10">
    <name type="scientific">Capsulimonas corticalis</name>
    <dbReference type="NCBI Taxonomy" id="2219043"/>
    <lineage>
        <taxon>Bacteria</taxon>
        <taxon>Bacillati</taxon>
        <taxon>Armatimonadota</taxon>
        <taxon>Armatimonadia</taxon>
        <taxon>Capsulimonadales</taxon>
        <taxon>Capsulimonadaceae</taxon>
        <taxon>Capsulimonas</taxon>
    </lineage>
</organism>
<evidence type="ECO:0000256" key="3">
    <source>
        <dbReference type="ARBA" id="ARBA00022759"/>
    </source>
</evidence>
<dbReference type="InterPro" id="IPR008947">
    <property type="entry name" value="PLipase_C/P1_nuclease_dom_sf"/>
</dbReference>
<keyword evidence="5" id="KW-1015">Disulfide bond</keyword>
<feature type="chain" id="PRO_5043747400" evidence="8">
    <location>
        <begin position="22"/>
        <end position="328"/>
    </location>
</feature>
<keyword evidence="6" id="KW-0325">Glycoprotein</keyword>
<dbReference type="GO" id="GO:0004519">
    <property type="term" value="F:endonuclease activity"/>
    <property type="evidence" value="ECO:0007669"/>
    <property type="project" value="UniProtKB-KW"/>
</dbReference>
<dbReference type="RefSeq" id="WP_119324664.1">
    <property type="nucleotide sequence ID" value="NZ_AP025739.1"/>
</dbReference>
<dbReference type="Gene3D" id="1.10.575.10">
    <property type="entry name" value="P1 Nuclease"/>
    <property type="match status" value="1"/>
</dbReference>
<evidence type="ECO:0000256" key="6">
    <source>
        <dbReference type="ARBA" id="ARBA00023180"/>
    </source>
</evidence>
<dbReference type="SUPFAM" id="SSF48537">
    <property type="entry name" value="Phospholipase C/P1 nuclease"/>
    <property type="match status" value="1"/>
</dbReference>
<dbReference type="GO" id="GO:0006308">
    <property type="term" value="P:DNA catabolic process"/>
    <property type="evidence" value="ECO:0007669"/>
    <property type="project" value="InterPro"/>
</dbReference>
<dbReference type="Proteomes" id="UP000287394">
    <property type="component" value="Chromosome"/>
</dbReference>
<dbReference type="InterPro" id="IPR003154">
    <property type="entry name" value="S1/P1nuclease"/>
</dbReference>
<dbReference type="OrthoDB" id="267579at2"/>
<keyword evidence="2" id="KW-0479">Metal-binding</keyword>
<dbReference type="GO" id="GO:0016788">
    <property type="term" value="F:hydrolase activity, acting on ester bonds"/>
    <property type="evidence" value="ECO:0007669"/>
    <property type="project" value="InterPro"/>
</dbReference>
<dbReference type="PANTHER" id="PTHR33146">
    <property type="entry name" value="ENDONUCLEASE 4"/>
    <property type="match status" value="1"/>
</dbReference>
<dbReference type="KEGG" id="ccot:CCAX7_19180"/>
<reference evidence="9 10" key="1">
    <citation type="journal article" date="2019" name="Int. J. Syst. Evol. Microbiol.">
        <title>Capsulimonas corticalis gen. nov., sp. nov., an aerobic capsulated bacterium, of a novel bacterial order, Capsulimonadales ord. nov., of the class Armatimonadia of the phylum Armatimonadetes.</title>
        <authorList>
            <person name="Li J."/>
            <person name="Kudo C."/>
            <person name="Tonouchi A."/>
        </authorList>
    </citation>
    <scope>NUCLEOTIDE SEQUENCE [LARGE SCALE GENOMIC DNA]</scope>
    <source>
        <strain evidence="9 10">AX-7</strain>
    </source>
</reference>
<feature type="region of interest" description="Disordered" evidence="7">
    <location>
        <begin position="230"/>
        <end position="263"/>
    </location>
</feature>
<keyword evidence="1" id="KW-0540">Nuclease</keyword>
<dbReference type="PANTHER" id="PTHR33146:SF10">
    <property type="entry name" value="STRAND-SPECIFIC NUCLEASE, PUTATIVE-RELATED"/>
    <property type="match status" value="1"/>
</dbReference>
<dbReference type="EMBL" id="AP025739">
    <property type="protein sequence ID" value="BDI29867.1"/>
    <property type="molecule type" value="Genomic_DNA"/>
</dbReference>
<feature type="signal peptide" evidence="8">
    <location>
        <begin position="1"/>
        <end position="21"/>
    </location>
</feature>
<gene>
    <name evidence="9" type="ORF">CCAX7_19180</name>
</gene>
<evidence type="ECO:0000256" key="5">
    <source>
        <dbReference type="ARBA" id="ARBA00023157"/>
    </source>
</evidence>
<protein>
    <submittedName>
        <fullName evidence="9">Endonuclease</fullName>
    </submittedName>
</protein>
<evidence type="ECO:0000256" key="4">
    <source>
        <dbReference type="ARBA" id="ARBA00022801"/>
    </source>
</evidence>
<keyword evidence="10" id="KW-1185">Reference proteome</keyword>
<dbReference type="AlphaFoldDB" id="A0A402D584"/>
<keyword evidence="4" id="KW-0378">Hydrolase</keyword>
<sequence length="328" mass="36379">MPRRISIAVLFLMLAAPAAHAWDANGHKQIADIAWTKMDKATKAKVRQILIAGDPAYRPAGTDDESVRDAFRRAAIFADDIKRSHDTQYEPIIDPMNRTWLPTPDPADREQERCKTWHYYDTPIRGGANAPQPRASNALNALTRAQSELTAQQKSDHPDLQAQCWWLYWTEHIVGDLHQPLHCSSDFEHSPTGDAGGNGFLLGVSDPGRPGRNENLHFYWDSGIDHAVAADPSTAPDYPGPDGRPNYEDVTRRWSADRSARPSKADSRRLDVAAWISDGARLADTQVYTVAEGAVPSPEYDAAQVKLCKRLALLAGARLAEMLKQALR</sequence>
<keyword evidence="3 9" id="KW-0255">Endonuclease</keyword>
<dbReference type="Pfam" id="PF02265">
    <property type="entry name" value="S1-P1_nuclease"/>
    <property type="match status" value="1"/>
</dbReference>
<evidence type="ECO:0000256" key="2">
    <source>
        <dbReference type="ARBA" id="ARBA00022723"/>
    </source>
</evidence>